<sequence length="129" mass="13887">MTGVTTPLLLPLLRLATAAILCASLQACALAPMSEKLAESPTEPVTEDNSISSSCNDSSEGQITESVVKADALPAVTKESREDNQKEKLSEEDESTAKPRKKKKKLSPLERLRQLYFLPLLHPIGRGGG</sequence>
<feature type="compositionally biased region" description="Low complexity" evidence="1">
    <location>
        <begin position="48"/>
        <end position="59"/>
    </location>
</feature>
<feature type="chain" id="PRO_5046900009" description="Lipoprotein" evidence="2">
    <location>
        <begin position="30"/>
        <end position="129"/>
    </location>
</feature>
<keyword evidence="4" id="KW-1185">Reference proteome</keyword>
<evidence type="ECO:0000313" key="3">
    <source>
        <dbReference type="EMBL" id="MCL6271874.1"/>
    </source>
</evidence>
<evidence type="ECO:0000256" key="1">
    <source>
        <dbReference type="SAM" id="MobiDB-lite"/>
    </source>
</evidence>
<evidence type="ECO:0008006" key="5">
    <source>
        <dbReference type="Google" id="ProtNLM"/>
    </source>
</evidence>
<organism evidence="3 4">
    <name type="scientific">Parendozoicomonas callyspongiae</name>
    <dbReference type="NCBI Taxonomy" id="2942213"/>
    <lineage>
        <taxon>Bacteria</taxon>
        <taxon>Pseudomonadati</taxon>
        <taxon>Pseudomonadota</taxon>
        <taxon>Gammaproteobacteria</taxon>
        <taxon>Oceanospirillales</taxon>
        <taxon>Endozoicomonadaceae</taxon>
        <taxon>Parendozoicomonas</taxon>
    </lineage>
</organism>
<feature type="signal peptide" evidence="2">
    <location>
        <begin position="1"/>
        <end position="29"/>
    </location>
</feature>
<protein>
    <recommendedName>
        <fullName evidence="5">Lipoprotein</fullName>
    </recommendedName>
</protein>
<name>A0ABT0PKI4_9GAMM</name>
<dbReference type="EMBL" id="JAMFLX010000035">
    <property type="protein sequence ID" value="MCL6271874.1"/>
    <property type="molecule type" value="Genomic_DNA"/>
</dbReference>
<evidence type="ECO:0000313" key="4">
    <source>
        <dbReference type="Proteomes" id="UP001203338"/>
    </source>
</evidence>
<dbReference type="Proteomes" id="UP001203338">
    <property type="component" value="Unassembled WGS sequence"/>
</dbReference>
<gene>
    <name evidence="3" type="ORF">M3P05_18305</name>
</gene>
<feature type="region of interest" description="Disordered" evidence="1">
    <location>
        <begin position="35"/>
        <end position="107"/>
    </location>
</feature>
<proteinExistence type="predicted"/>
<comment type="caution">
    <text evidence="3">The sequence shown here is derived from an EMBL/GenBank/DDBJ whole genome shotgun (WGS) entry which is preliminary data.</text>
</comment>
<accession>A0ABT0PKI4</accession>
<reference evidence="3 4" key="1">
    <citation type="submission" date="2022-05" db="EMBL/GenBank/DDBJ databases">
        <authorList>
            <person name="Park J.-S."/>
        </authorList>
    </citation>
    <scope>NUCLEOTIDE SEQUENCE [LARGE SCALE GENOMIC DNA]</scope>
    <source>
        <strain evidence="3 4">2012CJ34-2</strain>
    </source>
</reference>
<dbReference type="RefSeq" id="WP_249701539.1">
    <property type="nucleotide sequence ID" value="NZ_JAMFLX010000035.1"/>
</dbReference>
<feature type="compositionally biased region" description="Basic and acidic residues" evidence="1">
    <location>
        <begin position="78"/>
        <end position="89"/>
    </location>
</feature>
<keyword evidence="2" id="KW-0732">Signal</keyword>
<evidence type="ECO:0000256" key="2">
    <source>
        <dbReference type="SAM" id="SignalP"/>
    </source>
</evidence>